<name>A0ABU9HZ35_9FLAO</name>
<sequence>MTNRSILQSIAKWNAIIKDGPALVTALGCGNRFSYTNTSYPETSDYIHAYPGIYKNDLFFFLIPQAYDKKEFKAQISAYTQPCKVFWTLTGSHTIPDVEAKARMDRWVDNYQTWTPKQASDPIGMFKAFNIHADDFASDECIGTLGLQIGGDEGIMTADMIIANQNDKTLIQFDDYATPVPPYSATAPEQSFYLLEASKLV</sequence>
<dbReference type="EMBL" id="JBBYHR010000008">
    <property type="protein sequence ID" value="MEL1245419.1"/>
    <property type="molecule type" value="Genomic_DNA"/>
</dbReference>
<comment type="caution">
    <text evidence="1">The sequence shown here is derived from an EMBL/GenBank/DDBJ whole genome shotgun (WGS) entry which is preliminary data.</text>
</comment>
<dbReference type="Proteomes" id="UP001464555">
    <property type="component" value="Unassembled WGS sequence"/>
</dbReference>
<keyword evidence="2" id="KW-1185">Reference proteome</keyword>
<evidence type="ECO:0000313" key="2">
    <source>
        <dbReference type="Proteomes" id="UP001464555"/>
    </source>
</evidence>
<reference evidence="1 2" key="1">
    <citation type="submission" date="2024-04" db="EMBL/GenBank/DDBJ databases">
        <title>Flavobacterium sp. DGU11 16S ribosomal RNA gene Genome sequencing and assembly.</title>
        <authorList>
            <person name="Park S."/>
        </authorList>
    </citation>
    <scope>NUCLEOTIDE SEQUENCE [LARGE SCALE GENOMIC DNA]</scope>
    <source>
        <strain evidence="1 2">DGU11</strain>
    </source>
</reference>
<evidence type="ECO:0000313" key="1">
    <source>
        <dbReference type="EMBL" id="MEL1245419.1"/>
    </source>
</evidence>
<proteinExistence type="predicted"/>
<gene>
    <name evidence="1" type="ORF">AAEO56_14185</name>
</gene>
<organism evidence="1 2">
    <name type="scientific">Flavobacterium arundinis</name>
    <dbReference type="NCBI Taxonomy" id="3139143"/>
    <lineage>
        <taxon>Bacteria</taxon>
        <taxon>Pseudomonadati</taxon>
        <taxon>Bacteroidota</taxon>
        <taxon>Flavobacteriia</taxon>
        <taxon>Flavobacteriales</taxon>
        <taxon>Flavobacteriaceae</taxon>
        <taxon>Flavobacterium</taxon>
    </lineage>
</organism>
<protein>
    <submittedName>
        <fullName evidence="1">Uncharacterized protein</fullName>
    </submittedName>
</protein>
<accession>A0ABU9HZ35</accession>
<dbReference type="RefSeq" id="WP_341697732.1">
    <property type="nucleotide sequence ID" value="NZ_JBBYHR010000008.1"/>
</dbReference>